<comment type="caution">
    <text evidence="1">The sequence shown here is derived from an EMBL/GenBank/DDBJ whole genome shotgun (WGS) entry which is preliminary data.</text>
</comment>
<organism evidence="1 2">
    <name type="scientific">Candidatus Desulfacyla euxinica</name>
    <dbReference type="NCBI Taxonomy" id="2841693"/>
    <lineage>
        <taxon>Bacteria</taxon>
        <taxon>Deltaproteobacteria</taxon>
        <taxon>Candidatus Desulfacyla</taxon>
    </lineage>
</organism>
<evidence type="ECO:0000313" key="1">
    <source>
        <dbReference type="EMBL" id="MBC8176789.1"/>
    </source>
</evidence>
<gene>
    <name evidence="1" type="ORF">H8E19_05240</name>
</gene>
<accession>A0A8J6N053</accession>
<proteinExistence type="predicted"/>
<dbReference type="Proteomes" id="UP000650524">
    <property type="component" value="Unassembled WGS sequence"/>
</dbReference>
<protein>
    <submittedName>
        <fullName evidence="1">Uncharacterized protein</fullName>
    </submittedName>
</protein>
<reference evidence="1 2" key="1">
    <citation type="submission" date="2020-08" db="EMBL/GenBank/DDBJ databases">
        <title>Bridging the membrane lipid divide: bacteria of the FCB group superphylum have the potential to synthesize archaeal ether lipids.</title>
        <authorList>
            <person name="Villanueva L."/>
            <person name="Von Meijenfeldt F.A.B."/>
            <person name="Westbye A.B."/>
            <person name="Yadav S."/>
            <person name="Hopmans E.C."/>
            <person name="Dutilh B.E."/>
            <person name="Sinninghe Damste J.S."/>
        </authorList>
    </citation>
    <scope>NUCLEOTIDE SEQUENCE [LARGE SCALE GENOMIC DNA]</scope>
    <source>
        <strain evidence="1">NIOZ-UU27</strain>
    </source>
</reference>
<evidence type="ECO:0000313" key="2">
    <source>
        <dbReference type="Proteomes" id="UP000650524"/>
    </source>
</evidence>
<sequence length="103" mass="11828">MKIKVEGDKIIKGVKKVDGIEIVLENPGEAKEGIDLILRKTGLFDDDAYRDLKDIKVTAFERYETSAVDYKMIFLLEFLFEDDVPLDTKVSAIRELQTFLDKI</sequence>
<dbReference type="AlphaFoldDB" id="A0A8J6N053"/>
<dbReference type="EMBL" id="JACNJD010000160">
    <property type="protein sequence ID" value="MBC8176789.1"/>
    <property type="molecule type" value="Genomic_DNA"/>
</dbReference>
<name>A0A8J6N053_9DELT</name>